<dbReference type="GO" id="GO:0006506">
    <property type="term" value="P:GPI anchor biosynthetic process"/>
    <property type="evidence" value="ECO:0007669"/>
    <property type="project" value="InterPro"/>
</dbReference>
<proteinExistence type="predicted"/>
<evidence type="ECO:0000313" key="2">
    <source>
        <dbReference type="EMBL" id="KAG6011797.1"/>
    </source>
</evidence>
<dbReference type="Proteomes" id="UP000748025">
    <property type="component" value="Unassembled WGS sequence"/>
</dbReference>
<evidence type="ECO:0008006" key="4">
    <source>
        <dbReference type="Google" id="ProtNLM"/>
    </source>
</evidence>
<keyword evidence="1" id="KW-0472">Membrane</keyword>
<reference evidence="2" key="1">
    <citation type="journal article" date="2020" name="bioRxiv">
        <title>Whole genome comparisons of ergot fungi reveals the divergence and evolution of species within the genus Claviceps are the result of varying mechanisms driving genome evolution and host range expansion.</title>
        <authorList>
            <person name="Wyka S.A."/>
            <person name="Mondo S.J."/>
            <person name="Liu M."/>
            <person name="Dettman J."/>
            <person name="Nalam V."/>
            <person name="Broders K.D."/>
        </authorList>
    </citation>
    <scope>NUCLEOTIDE SEQUENCE</scope>
    <source>
        <strain evidence="2">CCC 602</strain>
    </source>
</reference>
<gene>
    <name evidence="2" type="ORF">E4U43_008125</name>
</gene>
<dbReference type="GO" id="GO:0016757">
    <property type="term" value="F:glycosyltransferase activity"/>
    <property type="evidence" value="ECO:0007669"/>
    <property type="project" value="InterPro"/>
</dbReference>
<sequence>MRNRYARTHFYRDPGSRFFDQSRAYEQKYSQHRQTETTIASALGGLLPQERHDLLLNILIAHTDPTEHPTWHQQWVSLAVDNLFTYNLSLSRAHDAHRLQRWEQGRNFSEKGVFDYTYALEQCHKTGTPYVGIFEDDIMLAEGWLVHLLSGLSRLERDASSSISSSSSSKPWLYLRMFNQERSTGWLSTRIGDNHEHWIITALWLALAPPMLLARRRWKAAHAVFSPASMFVLLGLIIPSYVVLFFQSGKASLWPPRRGLADEPFGCCSQIMIFPREQVLPLMDFLRQKKTGQIDLLLNERAEEEGLTRYALYPVMAQHIGLDSARATTMSEAQAIWSMAYEDLNPETLRLDHRNMVDEYYGG</sequence>
<dbReference type="OrthoDB" id="2016523at2759"/>
<keyword evidence="1" id="KW-1133">Transmembrane helix</keyword>
<dbReference type="GO" id="GO:0000139">
    <property type="term" value="C:Golgi membrane"/>
    <property type="evidence" value="ECO:0007669"/>
    <property type="project" value="InterPro"/>
</dbReference>
<dbReference type="PANTHER" id="PTHR31410:SF1">
    <property type="entry name" value="POST-GPI ATTACHMENT TO PROTEINS FACTOR 4"/>
    <property type="match status" value="1"/>
</dbReference>
<organism evidence="2 3">
    <name type="scientific">Claviceps pusilla</name>
    <dbReference type="NCBI Taxonomy" id="123648"/>
    <lineage>
        <taxon>Eukaryota</taxon>
        <taxon>Fungi</taxon>
        <taxon>Dikarya</taxon>
        <taxon>Ascomycota</taxon>
        <taxon>Pezizomycotina</taxon>
        <taxon>Sordariomycetes</taxon>
        <taxon>Hypocreomycetidae</taxon>
        <taxon>Hypocreales</taxon>
        <taxon>Clavicipitaceae</taxon>
        <taxon>Claviceps</taxon>
    </lineage>
</organism>
<dbReference type="EMBL" id="SRPW01000826">
    <property type="protein sequence ID" value="KAG6011797.1"/>
    <property type="molecule type" value="Genomic_DNA"/>
</dbReference>
<feature type="transmembrane region" description="Helical" evidence="1">
    <location>
        <begin position="220"/>
        <end position="246"/>
    </location>
</feature>
<keyword evidence="3" id="KW-1185">Reference proteome</keyword>
<dbReference type="CDD" id="cd22189">
    <property type="entry name" value="PGAP4-like_fungal"/>
    <property type="match status" value="1"/>
</dbReference>
<accession>A0A9P7SXK0</accession>
<dbReference type="AlphaFoldDB" id="A0A9P7SXK0"/>
<protein>
    <recommendedName>
        <fullName evidence="4">Integral membrane protein</fullName>
    </recommendedName>
</protein>
<dbReference type="InterPro" id="IPR029675">
    <property type="entry name" value="PGAP4"/>
</dbReference>
<dbReference type="PANTHER" id="PTHR31410">
    <property type="entry name" value="TRANSMEMBRANE PROTEIN 246"/>
    <property type="match status" value="1"/>
</dbReference>
<keyword evidence="1" id="KW-0812">Transmembrane</keyword>
<evidence type="ECO:0000313" key="3">
    <source>
        <dbReference type="Proteomes" id="UP000748025"/>
    </source>
</evidence>
<evidence type="ECO:0000256" key="1">
    <source>
        <dbReference type="SAM" id="Phobius"/>
    </source>
</evidence>
<comment type="caution">
    <text evidence="2">The sequence shown here is derived from an EMBL/GenBank/DDBJ whole genome shotgun (WGS) entry which is preliminary data.</text>
</comment>
<name>A0A9P7SXK0_9HYPO</name>